<organism evidence="8 9">
    <name type="scientific">Brachionus plicatilis</name>
    <name type="common">Marine rotifer</name>
    <name type="synonym">Brachionus muelleri</name>
    <dbReference type="NCBI Taxonomy" id="10195"/>
    <lineage>
        <taxon>Eukaryota</taxon>
        <taxon>Metazoa</taxon>
        <taxon>Spiralia</taxon>
        <taxon>Gnathifera</taxon>
        <taxon>Rotifera</taxon>
        <taxon>Eurotatoria</taxon>
        <taxon>Monogononta</taxon>
        <taxon>Pseudotrocha</taxon>
        <taxon>Ploima</taxon>
        <taxon>Brachionidae</taxon>
        <taxon>Brachionus</taxon>
    </lineage>
</organism>
<dbReference type="GO" id="GO:0031145">
    <property type="term" value="P:anaphase-promoting complex-dependent catabolic process"/>
    <property type="evidence" value="ECO:0007669"/>
    <property type="project" value="TreeGrafter"/>
</dbReference>
<name>A0A3M7Q387_BRAPC</name>
<keyword evidence="1 8" id="KW-0132">Cell division</keyword>
<keyword evidence="2" id="KW-0677">Repeat</keyword>
<dbReference type="PANTHER" id="PTHR12558:SF9">
    <property type="entry name" value="CELL DIVISION CYCLE PROTEIN 16 HOMOLOG"/>
    <property type="match status" value="1"/>
</dbReference>
<evidence type="ECO:0000256" key="6">
    <source>
        <dbReference type="ARBA" id="ARBA00023306"/>
    </source>
</evidence>
<dbReference type="SMART" id="SM00028">
    <property type="entry name" value="TPR"/>
    <property type="match status" value="6"/>
</dbReference>
<gene>
    <name evidence="8" type="ORF">BpHYR1_025559</name>
</gene>
<dbReference type="PANTHER" id="PTHR12558">
    <property type="entry name" value="CELL DIVISION CYCLE 16,23,27"/>
    <property type="match status" value="1"/>
</dbReference>
<comment type="caution">
    <text evidence="8">The sequence shown here is derived from an EMBL/GenBank/DDBJ whole genome shotgun (WGS) entry which is preliminary data.</text>
</comment>
<dbReference type="PROSITE" id="PS50005">
    <property type="entry name" value="TPR"/>
    <property type="match status" value="2"/>
</dbReference>
<dbReference type="STRING" id="10195.A0A3M7Q387"/>
<dbReference type="GO" id="GO:0051301">
    <property type="term" value="P:cell division"/>
    <property type="evidence" value="ECO:0007669"/>
    <property type="project" value="UniProtKB-KW"/>
</dbReference>
<dbReference type="Proteomes" id="UP000276133">
    <property type="component" value="Unassembled WGS sequence"/>
</dbReference>
<evidence type="ECO:0000256" key="3">
    <source>
        <dbReference type="ARBA" id="ARBA00022776"/>
    </source>
</evidence>
<keyword evidence="3" id="KW-0498">Mitosis</keyword>
<keyword evidence="5 7" id="KW-0802">TPR repeat</keyword>
<evidence type="ECO:0000256" key="4">
    <source>
        <dbReference type="ARBA" id="ARBA00022786"/>
    </source>
</evidence>
<dbReference type="EMBL" id="REGN01007618">
    <property type="protein sequence ID" value="RNA05743.1"/>
    <property type="molecule type" value="Genomic_DNA"/>
</dbReference>
<dbReference type="GO" id="GO:0045842">
    <property type="term" value="P:positive regulation of mitotic metaphase/anaphase transition"/>
    <property type="evidence" value="ECO:0007669"/>
    <property type="project" value="TreeGrafter"/>
</dbReference>
<dbReference type="InterPro" id="IPR011990">
    <property type="entry name" value="TPR-like_helical_dom_sf"/>
</dbReference>
<keyword evidence="4" id="KW-0833">Ubl conjugation pathway</keyword>
<dbReference type="InterPro" id="IPR019734">
    <property type="entry name" value="TPR_rpt"/>
</dbReference>
<dbReference type="AlphaFoldDB" id="A0A3M7Q387"/>
<protein>
    <submittedName>
        <fullName evidence="8">Cell division cycle 16-like protein</fullName>
    </submittedName>
</protein>
<proteinExistence type="predicted"/>
<dbReference type="OrthoDB" id="10006270at2759"/>
<sequence length="291" mass="33757">MNCIKKELFEIAHSLVKQYPQDAVSWFAVGCYYLLIGNMDPARKFFLKATCLNRSFSPAWLALGHSFAQESEHDQATSAYFTAAQIMKGSFLPFLYIGLEYTLSNNFKLAERFYQQALNVECDDPFVLHELGVIWFKSQNYQNAEISMRRAYNKLKSMSHKSTYKEWEPLLNNLGHVCRKLKKYQDSLDFHRKALALQPTSSSTWTSIGLTSIFLNKFDEAIEYFHQALWYKKTDLVAKKLLDKCLNLVKDQSSVISMDGSKNRKFFIRKKLNKLNFYGSLNEASNMKSLE</sequence>
<evidence type="ECO:0000313" key="9">
    <source>
        <dbReference type="Proteomes" id="UP000276133"/>
    </source>
</evidence>
<dbReference type="GO" id="GO:0016567">
    <property type="term" value="P:protein ubiquitination"/>
    <property type="evidence" value="ECO:0007669"/>
    <property type="project" value="TreeGrafter"/>
</dbReference>
<evidence type="ECO:0000256" key="7">
    <source>
        <dbReference type="PROSITE-ProRule" id="PRU00339"/>
    </source>
</evidence>
<evidence type="ECO:0000256" key="2">
    <source>
        <dbReference type="ARBA" id="ARBA00022737"/>
    </source>
</evidence>
<feature type="repeat" description="TPR" evidence="7">
    <location>
        <begin position="168"/>
        <end position="201"/>
    </location>
</feature>
<dbReference type="GO" id="GO:0005737">
    <property type="term" value="C:cytoplasm"/>
    <property type="evidence" value="ECO:0007669"/>
    <property type="project" value="TreeGrafter"/>
</dbReference>
<feature type="repeat" description="TPR" evidence="7">
    <location>
        <begin position="202"/>
        <end position="235"/>
    </location>
</feature>
<evidence type="ECO:0000256" key="1">
    <source>
        <dbReference type="ARBA" id="ARBA00022618"/>
    </source>
</evidence>
<dbReference type="Pfam" id="PF13181">
    <property type="entry name" value="TPR_8"/>
    <property type="match status" value="2"/>
</dbReference>
<dbReference type="Pfam" id="PF00515">
    <property type="entry name" value="TPR_1"/>
    <property type="match status" value="1"/>
</dbReference>
<keyword evidence="9" id="KW-1185">Reference proteome</keyword>
<evidence type="ECO:0000313" key="8">
    <source>
        <dbReference type="EMBL" id="RNA05743.1"/>
    </source>
</evidence>
<keyword evidence="6" id="KW-0131">Cell cycle</keyword>
<evidence type="ECO:0000256" key="5">
    <source>
        <dbReference type="ARBA" id="ARBA00022803"/>
    </source>
</evidence>
<dbReference type="SUPFAM" id="SSF48452">
    <property type="entry name" value="TPR-like"/>
    <property type="match status" value="1"/>
</dbReference>
<accession>A0A3M7Q387</accession>
<dbReference type="Gene3D" id="1.25.40.10">
    <property type="entry name" value="Tetratricopeptide repeat domain"/>
    <property type="match status" value="1"/>
</dbReference>
<dbReference type="GO" id="GO:0005680">
    <property type="term" value="C:anaphase-promoting complex"/>
    <property type="evidence" value="ECO:0007669"/>
    <property type="project" value="TreeGrafter"/>
</dbReference>
<reference evidence="8 9" key="1">
    <citation type="journal article" date="2018" name="Sci. Rep.">
        <title>Genomic signatures of local adaptation to the degree of environmental predictability in rotifers.</title>
        <authorList>
            <person name="Franch-Gras L."/>
            <person name="Hahn C."/>
            <person name="Garcia-Roger E.M."/>
            <person name="Carmona M.J."/>
            <person name="Serra M."/>
            <person name="Gomez A."/>
        </authorList>
    </citation>
    <scope>NUCLEOTIDE SEQUENCE [LARGE SCALE GENOMIC DNA]</scope>
    <source>
        <strain evidence="8">HYR1</strain>
    </source>
</reference>